<evidence type="ECO:0000313" key="8">
    <source>
        <dbReference type="EMBL" id="OBU70781.1"/>
    </source>
</evidence>
<proteinExistence type="predicted"/>
<dbReference type="GO" id="GO:0005886">
    <property type="term" value="C:plasma membrane"/>
    <property type="evidence" value="ECO:0007669"/>
    <property type="project" value="UniProtKB-SubCell"/>
</dbReference>
<evidence type="ECO:0000256" key="5">
    <source>
        <dbReference type="ARBA" id="ARBA00023136"/>
    </source>
</evidence>
<protein>
    <submittedName>
        <fullName evidence="8">Peptidase</fullName>
    </submittedName>
</protein>
<evidence type="ECO:0000256" key="1">
    <source>
        <dbReference type="ARBA" id="ARBA00004651"/>
    </source>
</evidence>
<dbReference type="EMBL" id="LYVJ01000001">
    <property type="protein sequence ID" value="OBU70781.1"/>
    <property type="molecule type" value="Genomic_DNA"/>
</dbReference>
<keyword evidence="5 6" id="KW-0472">Membrane</keyword>
<sequence length="181" mass="19454">MTLLGLLAIGISLRIAISDLYARRVPNAWLLSACTIASVLILVGQFSTPHLPWLPHAAGAVIGLLALLPFYAVRWMGAGDVKFFATLGLMLGWHALLPVWVTASLAAGVHAVLVLAARRLGLVLPIVLQMQVARASEQWHSHPALRGMHDARQGRHGIPYAAYLALSAIGWVLFRSYGGAQ</sequence>
<evidence type="ECO:0000313" key="9">
    <source>
        <dbReference type="Proteomes" id="UP000092256"/>
    </source>
</evidence>
<evidence type="ECO:0000259" key="7">
    <source>
        <dbReference type="Pfam" id="PF01478"/>
    </source>
</evidence>
<feature type="transmembrane region" description="Helical" evidence="6">
    <location>
        <begin position="28"/>
        <end position="46"/>
    </location>
</feature>
<dbReference type="PANTHER" id="PTHR36506:SF1">
    <property type="entry name" value="PREFLAGELLIN PEPTIDASE"/>
    <property type="match status" value="1"/>
</dbReference>
<evidence type="ECO:0000256" key="4">
    <source>
        <dbReference type="ARBA" id="ARBA00022989"/>
    </source>
</evidence>
<dbReference type="InterPro" id="IPR000045">
    <property type="entry name" value="Prepilin_IV_endopep_pep"/>
</dbReference>
<comment type="subcellular location">
    <subcellularLocation>
        <location evidence="1">Cell membrane</location>
        <topology evidence="1">Multi-pass membrane protein</topology>
    </subcellularLocation>
</comment>
<feature type="transmembrane region" description="Helical" evidence="6">
    <location>
        <begin position="157"/>
        <end position="174"/>
    </location>
</feature>
<accession>A0A1A6Y7R3</accession>
<keyword evidence="3 6" id="KW-0812">Transmembrane</keyword>
<dbReference type="Proteomes" id="UP000092256">
    <property type="component" value="Unassembled WGS sequence"/>
</dbReference>
<dbReference type="Gene3D" id="1.20.120.1220">
    <property type="match status" value="1"/>
</dbReference>
<keyword evidence="4 6" id="KW-1133">Transmembrane helix</keyword>
<name>A0A1A6Y7R3_STEMA</name>
<gene>
    <name evidence="8" type="ORF">A9K58_02255</name>
</gene>
<feature type="transmembrane region" description="Helical" evidence="6">
    <location>
        <begin position="53"/>
        <end position="73"/>
    </location>
</feature>
<dbReference type="AlphaFoldDB" id="A0A1A6Y7R3"/>
<dbReference type="OrthoDB" id="5953125at2"/>
<evidence type="ECO:0000256" key="3">
    <source>
        <dbReference type="ARBA" id="ARBA00022692"/>
    </source>
</evidence>
<evidence type="ECO:0000256" key="6">
    <source>
        <dbReference type="SAM" id="Phobius"/>
    </source>
</evidence>
<dbReference type="RefSeq" id="WP_065197771.1">
    <property type="nucleotide sequence ID" value="NZ_LYVJ01000001.1"/>
</dbReference>
<dbReference type="GO" id="GO:0004190">
    <property type="term" value="F:aspartic-type endopeptidase activity"/>
    <property type="evidence" value="ECO:0007669"/>
    <property type="project" value="InterPro"/>
</dbReference>
<dbReference type="PANTHER" id="PTHR36506">
    <property type="entry name" value="PREFLAGELLIN PEPTIDASE"/>
    <property type="match status" value="1"/>
</dbReference>
<organism evidence="8 9">
    <name type="scientific">Stenotrophomonas maltophilia</name>
    <name type="common">Pseudomonas maltophilia</name>
    <name type="synonym">Xanthomonas maltophilia</name>
    <dbReference type="NCBI Taxonomy" id="40324"/>
    <lineage>
        <taxon>Bacteria</taxon>
        <taxon>Pseudomonadati</taxon>
        <taxon>Pseudomonadota</taxon>
        <taxon>Gammaproteobacteria</taxon>
        <taxon>Lysobacterales</taxon>
        <taxon>Lysobacteraceae</taxon>
        <taxon>Stenotrophomonas</taxon>
        <taxon>Stenotrophomonas maltophilia group</taxon>
    </lineage>
</organism>
<dbReference type="InterPro" id="IPR052218">
    <property type="entry name" value="Preflagellin_Peptidase"/>
</dbReference>
<evidence type="ECO:0000256" key="2">
    <source>
        <dbReference type="ARBA" id="ARBA00022475"/>
    </source>
</evidence>
<reference evidence="8 9" key="1">
    <citation type="submission" date="2016-05" db="EMBL/GenBank/DDBJ databases">
        <title>Draft Genome Sequences of Stenotrophomonas maltophilia Strains Sm32COP, Sm41DVV, Sm46PAILV, SmF3, SmF22, SmSOFb1 and SmCVFa1, Isolated from Different Manures, in France.</title>
        <authorList>
            <person name="Nazaret S."/>
            <person name="Bodilis J."/>
        </authorList>
    </citation>
    <scope>NUCLEOTIDE SEQUENCE [LARGE SCALE GENOMIC DNA]</scope>
    <source>
        <strain evidence="8 9">Sm46PAILV</strain>
    </source>
</reference>
<comment type="caution">
    <text evidence="8">The sequence shown here is derived from an EMBL/GenBank/DDBJ whole genome shotgun (WGS) entry which is preliminary data.</text>
</comment>
<keyword evidence="2" id="KW-1003">Cell membrane</keyword>
<feature type="domain" description="Prepilin type IV endopeptidase peptidase" evidence="7">
    <location>
        <begin position="7"/>
        <end position="111"/>
    </location>
</feature>
<dbReference type="Pfam" id="PF01478">
    <property type="entry name" value="Peptidase_A24"/>
    <property type="match status" value="1"/>
</dbReference>
<feature type="transmembrane region" description="Helical" evidence="6">
    <location>
        <begin position="93"/>
        <end position="116"/>
    </location>
</feature>